<feature type="chain" id="PRO_5013091424" description="DUF3298 domain-containing protein" evidence="1">
    <location>
        <begin position="24"/>
        <end position="372"/>
    </location>
</feature>
<evidence type="ECO:0008006" key="7">
    <source>
        <dbReference type="Google" id="ProtNLM"/>
    </source>
</evidence>
<dbReference type="AlphaFoldDB" id="A0A1S6ISP5"/>
<dbReference type="Gene3D" id="3.30.565.40">
    <property type="entry name" value="Fervidobacterium nodosum Rt17-B1 like"/>
    <property type="match status" value="1"/>
</dbReference>
<accession>A0A1S6ISP5</accession>
<proteinExistence type="predicted"/>
<dbReference type="RefSeq" id="WP_077712754.1">
    <property type="nucleotide sequence ID" value="NZ_CP019698.1"/>
</dbReference>
<dbReference type="Pfam" id="PF13739">
    <property type="entry name" value="PdaC"/>
    <property type="match status" value="1"/>
</dbReference>
<dbReference type="Gene3D" id="3.30.457.10">
    <property type="entry name" value="Copper amine oxidase-like, N-terminal domain"/>
    <property type="match status" value="2"/>
</dbReference>
<dbReference type="EMBL" id="CP019698">
    <property type="protein sequence ID" value="AQS57790.1"/>
    <property type="molecule type" value="Genomic_DNA"/>
</dbReference>
<dbReference type="Pfam" id="PF07833">
    <property type="entry name" value="Cu_amine_oxidN1"/>
    <property type="match status" value="1"/>
</dbReference>
<feature type="signal peptide" evidence="1">
    <location>
        <begin position="1"/>
        <end position="23"/>
    </location>
</feature>
<dbReference type="InterPro" id="IPR037126">
    <property type="entry name" value="PdaC/RsiV-like_sf"/>
</dbReference>
<dbReference type="InterPro" id="IPR036582">
    <property type="entry name" value="Mao_N_sf"/>
</dbReference>
<dbReference type="Pfam" id="PF11738">
    <property type="entry name" value="DUF3298"/>
    <property type="match status" value="1"/>
</dbReference>
<feature type="domain" description="Copper amine oxidase-like N-terminal" evidence="2">
    <location>
        <begin position="39"/>
        <end position="147"/>
    </location>
</feature>
<dbReference type="SUPFAM" id="SSF55383">
    <property type="entry name" value="Copper amine oxidase, domain N"/>
    <property type="match status" value="2"/>
</dbReference>
<gene>
    <name evidence="5" type="ORF">B0537_00910</name>
</gene>
<dbReference type="Gene3D" id="3.90.640.20">
    <property type="entry name" value="Heat-shock cognate protein, ATPase"/>
    <property type="match status" value="1"/>
</dbReference>
<evidence type="ECO:0000313" key="6">
    <source>
        <dbReference type="Proteomes" id="UP000189464"/>
    </source>
</evidence>
<keyword evidence="6" id="KW-1185">Reference proteome</keyword>
<evidence type="ECO:0000259" key="4">
    <source>
        <dbReference type="Pfam" id="PF13739"/>
    </source>
</evidence>
<dbReference type="InterPro" id="IPR012854">
    <property type="entry name" value="Cu_amine_oxidase-like_N"/>
</dbReference>
<keyword evidence="1" id="KW-0732">Signal</keyword>
<organism evidence="5 6">
    <name type="scientific">Desulforamulus ferrireducens</name>
    <dbReference type="NCBI Taxonomy" id="1833852"/>
    <lineage>
        <taxon>Bacteria</taxon>
        <taxon>Bacillati</taxon>
        <taxon>Bacillota</taxon>
        <taxon>Clostridia</taxon>
        <taxon>Eubacteriales</taxon>
        <taxon>Peptococcaceae</taxon>
        <taxon>Desulforamulus</taxon>
    </lineage>
</organism>
<reference evidence="5 6" key="1">
    <citation type="journal article" date="2016" name="Int. J. Syst. Evol. Microbiol.">
        <title>Desulfotomaculum ferrireducens sp. nov., a moderately thermophilic sulfate-reducing and dissimilatory Fe(III)-reducing bacterium isolated from compost.</title>
        <authorList>
            <person name="Yang G."/>
            <person name="Guo J."/>
            <person name="Zhuang L."/>
            <person name="Yuan Y."/>
            <person name="Zhou S."/>
        </authorList>
    </citation>
    <scope>NUCLEOTIDE SEQUENCE [LARGE SCALE GENOMIC DNA]</scope>
    <source>
        <strain evidence="5 6">GSS09</strain>
    </source>
</reference>
<evidence type="ECO:0000313" key="5">
    <source>
        <dbReference type="EMBL" id="AQS57790.1"/>
    </source>
</evidence>
<evidence type="ECO:0000259" key="3">
    <source>
        <dbReference type="Pfam" id="PF11738"/>
    </source>
</evidence>
<dbReference type="KEGG" id="dfg:B0537_00910"/>
<feature type="domain" description="Deacetylase PdaC" evidence="4">
    <location>
        <begin position="164"/>
        <end position="259"/>
    </location>
</feature>
<protein>
    <recommendedName>
        <fullName evidence="7">DUF3298 domain-containing protein</fullName>
    </recommendedName>
</protein>
<dbReference type="InterPro" id="IPR025303">
    <property type="entry name" value="PdaC"/>
</dbReference>
<dbReference type="InterPro" id="IPR021729">
    <property type="entry name" value="DUF3298"/>
</dbReference>
<name>A0A1S6ISP5_9FIRM</name>
<evidence type="ECO:0000259" key="2">
    <source>
        <dbReference type="Pfam" id="PF07833"/>
    </source>
</evidence>
<sequence>MKKVISGVITGCLVLGLTTGAWAATNNINFPLDTYKYIVNGQERAMDSAAFIEDGRTYVPFRYLGYSLGAGEEDVYFDQERNVAVIKLNGRTIEATLGSPVLKVDGEDVQMDVAPLLRQGRVYLPARYIAEGAGYDVTFDVVTNSVLLSQEVAQDQAIVYTKEIKQENDTLIVNMKIPVINGLRNTELQETLNQQFLSQALEAQENYQRRAQEDKLTAAAEGYPFRTHSLYKSYEAITTKGVLSLVLLTSDFTGGAHGSNFREIINIDVQNGRLLTLSDLFKDNVDYKQIINPEITKQIISKEENEEQFFFKGEEGFKTIADNQSFYIKGDNLVICFNQYDIAPYVSGMPEFPIPISLLKPYLKEDILSLVQ</sequence>
<evidence type="ECO:0000256" key="1">
    <source>
        <dbReference type="SAM" id="SignalP"/>
    </source>
</evidence>
<dbReference type="STRING" id="1833852.B0537_00910"/>
<dbReference type="OrthoDB" id="9816096at2"/>
<dbReference type="Proteomes" id="UP000189464">
    <property type="component" value="Chromosome"/>
</dbReference>
<feature type="domain" description="DUF3298" evidence="3">
    <location>
        <begin position="278"/>
        <end position="357"/>
    </location>
</feature>